<organism evidence="1 2">
    <name type="scientific">Streptococcus thermophilus</name>
    <dbReference type="NCBI Taxonomy" id="1308"/>
    <lineage>
        <taxon>Bacteria</taxon>
        <taxon>Bacillati</taxon>
        <taxon>Bacillota</taxon>
        <taxon>Bacilli</taxon>
        <taxon>Lactobacillales</taxon>
        <taxon>Streptococcaceae</taxon>
        <taxon>Streptococcus</taxon>
    </lineage>
</organism>
<dbReference type="EMBL" id="LR822027">
    <property type="protein sequence ID" value="CAD0152560.1"/>
    <property type="molecule type" value="Genomic_DNA"/>
</dbReference>
<reference evidence="1 2" key="1">
    <citation type="submission" date="2020-06" db="EMBL/GenBank/DDBJ databases">
        <authorList>
            <person name="Chuat V."/>
        </authorList>
    </citation>
    <scope>NUCLEOTIDE SEQUENCE [LARGE SCALE GENOMIC DNA]</scope>
    <source>
        <strain evidence="1">STH_CIRM_998</strain>
    </source>
</reference>
<evidence type="ECO:0000313" key="1">
    <source>
        <dbReference type="EMBL" id="CAD0152560.1"/>
    </source>
</evidence>
<name>A0A8D6U7I3_STRTR</name>
<evidence type="ECO:0000313" key="2">
    <source>
        <dbReference type="Proteomes" id="UP000509791"/>
    </source>
</evidence>
<proteinExistence type="predicted"/>
<dbReference type="Proteomes" id="UP000509791">
    <property type="component" value="Chromosome"/>
</dbReference>
<dbReference type="AlphaFoldDB" id="A0A8D6U7I3"/>
<accession>A0A8D6U7I3</accession>
<sequence>MVSVTLKYVNVLLVKVVTHKLVKLSQSQLLKFLHLKRVKLLKTQSNNVKPPKLFRGFDLYKKYKENYENHNSDIDLSFGFYCY</sequence>
<protein>
    <submittedName>
        <fullName evidence="1">Uncharacterized protein</fullName>
    </submittedName>
</protein>
<gene>
    <name evidence="1" type="ORF">STHERMO_1279</name>
</gene>